<reference evidence="2" key="1">
    <citation type="journal article" date="2019" name="Int. J. Syst. Evol. Microbiol.">
        <title>The Global Catalogue of Microorganisms (GCM) 10K type strain sequencing project: providing services to taxonomists for standard genome sequencing and annotation.</title>
        <authorList>
            <consortium name="The Broad Institute Genomics Platform"/>
            <consortium name="The Broad Institute Genome Sequencing Center for Infectious Disease"/>
            <person name="Wu L."/>
            <person name="Ma J."/>
        </authorList>
    </citation>
    <scope>NUCLEOTIDE SEQUENCE [LARGE SCALE GENOMIC DNA]</scope>
    <source>
        <strain evidence="2">CGMCC 1.15342</strain>
    </source>
</reference>
<dbReference type="Proteomes" id="UP000597338">
    <property type="component" value="Unassembled WGS sequence"/>
</dbReference>
<evidence type="ECO:0000313" key="2">
    <source>
        <dbReference type="Proteomes" id="UP000597338"/>
    </source>
</evidence>
<accession>A0ABQ1L509</accession>
<dbReference type="InterPro" id="IPR005297">
    <property type="entry name" value="Lipoprotein_repeat"/>
</dbReference>
<comment type="caution">
    <text evidence="1">The sequence shown here is derived from an EMBL/GenBank/DDBJ whole genome shotgun (WGS) entry which is preliminary data.</text>
</comment>
<dbReference type="PANTHER" id="PTHR39335">
    <property type="entry name" value="BLL4220 PROTEIN"/>
    <property type="match status" value="1"/>
</dbReference>
<organism evidence="1 2">
    <name type="scientific">Parapedobacter defluvii</name>
    <dbReference type="NCBI Taxonomy" id="2045106"/>
    <lineage>
        <taxon>Bacteria</taxon>
        <taxon>Pseudomonadati</taxon>
        <taxon>Bacteroidota</taxon>
        <taxon>Sphingobacteriia</taxon>
        <taxon>Sphingobacteriales</taxon>
        <taxon>Sphingobacteriaceae</taxon>
        <taxon>Parapedobacter</taxon>
    </lineage>
</organism>
<dbReference type="PANTHER" id="PTHR39335:SF1">
    <property type="entry name" value="BLL4220 PROTEIN"/>
    <property type="match status" value="1"/>
</dbReference>
<sequence>MVTMKFNPIRIAWTMVVAICFTGVSCNDDDQPEPGPLQTGILVKADATFGQILTDSAGQVLYIFSRDADGNSACAGNCLTLWPKYYSSHAASSEGIDSEDIGTTTLADGSLQTTYKGWPLYYYANDEVPGDIRGDGVGGNWFVAKPDYSVLLVQNQLVGGDGTAYTADLMPGEGLTSYLVDAFGRTLYGFVNDRYNTNNFTREDFSNNGVWPVYESDVQSVPSTTDPEDFAEISVFGRTQLTYKGWPLYYFGQDGARGETKGIDFPALGIWPVLNPDSPEATAP</sequence>
<keyword evidence="2" id="KW-1185">Reference proteome</keyword>
<dbReference type="RefSeq" id="WP_229717394.1">
    <property type="nucleotide sequence ID" value="NZ_BMIK01000001.1"/>
</dbReference>
<dbReference type="EMBL" id="BMIK01000001">
    <property type="protein sequence ID" value="GGC17564.1"/>
    <property type="molecule type" value="Genomic_DNA"/>
</dbReference>
<gene>
    <name evidence="1" type="ORF">GCM10011386_06790</name>
</gene>
<protein>
    <submittedName>
        <fullName evidence="1">Lipoprotein</fullName>
    </submittedName>
</protein>
<evidence type="ECO:0000313" key="1">
    <source>
        <dbReference type="EMBL" id="GGC17564.1"/>
    </source>
</evidence>
<keyword evidence="1" id="KW-0449">Lipoprotein</keyword>
<dbReference type="PROSITE" id="PS51257">
    <property type="entry name" value="PROKAR_LIPOPROTEIN"/>
    <property type="match status" value="1"/>
</dbReference>
<name>A0ABQ1L509_9SPHI</name>
<dbReference type="Pfam" id="PF03640">
    <property type="entry name" value="Lipoprotein_15"/>
    <property type="match status" value="3"/>
</dbReference>
<proteinExistence type="predicted"/>